<evidence type="ECO:0000313" key="3">
    <source>
        <dbReference type="Proteomes" id="UP000245802"/>
    </source>
</evidence>
<dbReference type="AlphaFoldDB" id="A0A2Z3GYG5"/>
<feature type="domain" description="CHAT" evidence="1">
    <location>
        <begin position="24"/>
        <end position="172"/>
    </location>
</feature>
<accession>A0A2Z3GYG5</accession>
<dbReference type="Proteomes" id="UP000245802">
    <property type="component" value="Chromosome"/>
</dbReference>
<protein>
    <submittedName>
        <fullName evidence="2">CHAT domain-containing protein</fullName>
    </submittedName>
</protein>
<dbReference type="RefSeq" id="WP_071529300.1">
    <property type="nucleotide sequence ID" value="NZ_CP025958.1"/>
</dbReference>
<keyword evidence="3" id="KW-1185">Reference proteome</keyword>
<dbReference type="KEGG" id="gog:C1280_01965"/>
<reference evidence="2 3" key="1">
    <citation type="submission" date="2018-01" db="EMBL/GenBank/DDBJ databases">
        <title>G. obscuriglobus.</title>
        <authorList>
            <person name="Franke J."/>
            <person name="Blomberg W."/>
            <person name="Selmecki A."/>
        </authorList>
    </citation>
    <scope>NUCLEOTIDE SEQUENCE [LARGE SCALE GENOMIC DNA]</scope>
    <source>
        <strain evidence="2 3">DSM 5831</strain>
    </source>
</reference>
<dbReference type="OrthoDB" id="8546874at2"/>
<gene>
    <name evidence="2" type="ORF">C1280_01965</name>
</gene>
<sequence length="391" mass="43167">MSEKVKILFLAANPSDLTQLQLDEEIRAIQGKIRSADFSSNFDLVSRWGVRPSDLIQAFNEVRPHIVHFSGHGSRTAELALKSDDGTTKPVTAAALVSLFRSAGSSVQLVVLNACHSDAQAHALSREVECTIGMNAEIGDNAAIAFASRFYGSLAFGLSVGQAFEQGKTELMLEGIPEEDTPVLLCRPDATPHTIAFVNRVPVNPLLPPLAWEILQHAIDGNGPVQLSEYDGGVVAMAAGTPFDSGFDTQQAALIRDSIRLLLQCRWLERSDRELLHVTAEGFEAIRKRAGAQSPSFLKIKEQMPALFAEMKKDLESKEGKFVREFFVMSRRHALGGSDKPRFVYYEEDHSNLRGQIDILENQGYLTDVTPKNVPIYRMSEELVRLVLKFG</sequence>
<evidence type="ECO:0000313" key="2">
    <source>
        <dbReference type="EMBL" id="AWM35895.1"/>
    </source>
</evidence>
<dbReference type="EMBL" id="CP025958">
    <property type="protein sequence ID" value="AWM35895.1"/>
    <property type="molecule type" value="Genomic_DNA"/>
</dbReference>
<dbReference type="InterPro" id="IPR024983">
    <property type="entry name" value="CHAT_dom"/>
</dbReference>
<proteinExistence type="predicted"/>
<evidence type="ECO:0000259" key="1">
    <source>
        <dbReference type="Pfam" id="PF12770"/>
    </source>
</evidence>
<organism evidence="2 3">
    <name type="scientific">Gemmata obscuriglobus</name>
    <dbReference type="NCBI Taxonomy" id="114"/>
    <lineage>
        <taxon>Bacteria</taxon>
        <taxon>Pseudomonadati</taxon>
        <taxon>Planctomycetota</taxon>
        <taxon>Planctomycetia</taxon>
        <taxon>Gemmatales</taxon>
        <taxon>Gemmataceae</taxon>
        <taxon>Gemmata</taxon>
    </lineage>
</organism>
<dbReference type="Pfam" id="PF12770">
    <property type="entry name" value="CHAT"/>
    <property type="match status" value="1"/>
</dbReference>
<name>A0A2Z3GYG5_9BACT</name>